<feature type="domain" description="Cytochrome c" evidence="6">
    <location>
        <begin position="35"/>
        <end position="125"/>
    </location>
</feature>
<feature type="signal peptide" evidence="5">
    <location>
        <begin position="1"/>
        <end position="22"/>
    </location>
</feature>
<dbReference type="PROSITE" id="PS51007">
    <property type="entry name" value="CYTC"/>
    <property type="match status" value="1"/>
</dbReference>
<sequence length="147" mass="15603">MRRGLLPSGLALVLLAVQPASHADEAFAMQSTGQFSKADGATIYRHVCQGCHMPEGQGASQVGHYPALAGNPTLASPHYVAMTILQGRKNMPAFGVTPAQLAQTRGVALTDAQVADVTNYLRTHFGNRYEDRISAADVAELRRAAGE</sequence>
<dbReference type="InterPro" id="IPR036909">
    <property type="entry name" value="Cyt_c-like_dom_sf"/>
</dbReference>
<dbReference type="OrthoDB" id="9811281at2"/>
<reference evidence="7 8" key="1">
    <citation type="submission" date="2019-01" db="EMBL/GenBank/DDBJ databases">
        <title>Pseudoxanthomonas composti sp. nov., isolated from compost.</title>
        <authorList>
            <person name="Yang G."/>
        </authorList>
    </citation>
    <scope>NUCLEOTIDE SEQUENCE [LARGE SCALE GENOMIC DNA]</scope>
    <source>
        <strain evidence="7 8">GSS15</strain>
    </source>
</reference>
<evidence type="ECO:0000259" key="6">
    <source>
        <dbReference type="PROSITE" id="PS51007"/>
    </source>
</evidence>
<organism evidence="7 8">
    <name type="scientific">Pseudoxanthomonas composti</name>
    <dbReference type="NCBI Taxonomy" id="2137479"/>
    <lineage>
        <taxon>Bacteria</taxon>
        <taxon>Pseudomonadati</taxon>
        <taxon>Pseudomonadota</taxon>
        <taxon>Gammaproteobacteria</taxon>
        <taxon>Lysobacterales</taxon>
        <taxon>Lysobacteraceae</taxon>
        <taxon>Pseudoxanthomonas</taxon>
    </lineage>
</organism>
<dbReference type="InterPro" id="IPR009056">
    <property type="entry name" value="Cyt_c-like_dom"/>
</dbReference>
<evidence type="ECO:0000256" key="1">
    <source>
        <dbReference type="ARBA" id="ARBA00022617"/>
    </source>
</evidence>
<dbReference type="RefSeq" id="WP_129470607.1">
    <property type="nucleotide sequence ID" value="NZ_SAWZ01000003.1"/>
</dbReference>
<name>A0A4Q1JXI1_9GAMM</name>
<dbReference type="PANTHER" id="PTHR35008">
    <property type="entry name" value="BLL4482 PROTEIN-RELATED"/>
    <property type="match status" value="1"/>
</dbReference>
<dbReference type="EMBL" id="SAWZ01000003">
    <property type="protein sequence ID" value="RXR06500.1"/>
    <property type="molecule type" value="Genomic_DNA"/>
</dbReference>
<evidence type="ECO:0000256" key="2">
    <source>
        <dbReference type="ARBA" id="ARBA00022723"/>
    </source>
</evidence>
<gene>
    <name evidence="7" type="ORF">EPA99_07590</name>
</gene>
<dbReference type="Proteomes" id="UP000289784">
    <property type="component" value="Unassembled WGS sequence"/>
</dbReference>
<dbReference type="GO" id="GO:0046872">
    <property type="term" value="F:metal ion binding"/>
    <property type="evidence" value="ECO:0007669"/>
    <property type="project" value="UniProtKB-KW"/>
</dbReference>
<dbReference type="GO" id="GO:0020037">
    <property type="term" value="F:heme binding"/>
    <property type="evidence" value="ECO:0007669"/>
    <property type="project" value="InterPro"/>
</dbReference>
<feature type="chain" id="PRO_5020802734" evidence="5">
    <location>
        <begin position="23"/>
        <end position="147"/>
    </location>
</feature>
<dbReference type="AlphaFoldDB" id="A0A4Q1JXI1"/>
<evidence type="ECO:0000256" key="4">
    <source>
        <dbReference type="PROSITE-ProRule" id="PRU00433"/>
    </source>
</evidence>
<keyword evidence="1 4" id="KW-0349">Heme</keyword>
<dbReference type="GO" id="GO:0009055">
    <property type="term" value="F:electron transfer activity"/>
    <property type="evidence" value="ECO:0007669"/>
    <property type="project" value="InterPro"/>
</dbReference>
<protein>
    <submittedName>
        <fullName evidence="7">Cytochrome c</fullName>
    </submittedName>
</protein>
<evidence type="ECO:0000313" key="7">
    <source>
        <dbReference type="EMBL" id="RXR06500.1"/>
    </source>
</evidence>
<keyword evidence="2 4" id="KW-0479">Metal-binding</keyword>
<dbReference type="PANTHER" id="PTHR35008:SF9">
    <property type="entry name" value="CYTOCHROME C DOMAIN-CONTAINING PROTEIN"/>
    <property type="match status" value="1"/>
</dbReference>
<dbReference type="Pfam" id="PF00034">
    <property type="entry name" value="Cytochrom_C"/>
    <property type="match status" value="1"/>
</dbReference>
<proteinExistence type="predicted"/>
<dbReference type="Gene3D" id="1.10.760.10">
    <property type="entry name" value="Cytochrome c-like domain"/>
    <property type="match status" value="1"/>
</dbReference>
<evidence type="ECO:0000313" key="8">
    <source>
        <dbReference type="Proteomes" id="UP000289784"/>
    </source>
</evidence>
<dbReference type="InterPro" id="IPR051459">
    <property type="entry name" value="Cytochrome_c-type_DH"/>
</dbReference>
<dbReference type="SUPFAM" id="SSF46626">
    <property type="entry name" value="Cytochrome c"/>
    <property type="match status" value="1"/>
</dbReference>
<keyword evidence="5" id="KW-0732">Signal</keyword>
<accession>A0A4Q1JXI1</accession>
<comment type="caution">
    <text evidence="7">The sequence shown here is derived from an EMBL/GenBank/DDBJ whole genome shotgun (WGS) entry which is preliminary data.</text>
</comment>
<evidence type="ECO:0000256" key="5">
    <source>
        <dbReference type="SAM" id="SignalP"/>
    </source>
</evidence>
<evidence type="ECO:0000256" key="3">
    <source>
        <dbReference type="ARBA" id="ARBA00023004"/>
    </source>
</evidence>
<keyword evidence="3 4" id="KW-0408">Iron</keyword>
<keyword evidence="8" id="KW-1185">Reference proteome</keyword>